<evidence type="ECO:0000256" key="1">
    <source>
        <dbReference type="ARBA" id="ARBA00023012"/>
    </source>
</evidence>
<organism evidence="5 6">
    <name type="scientific">Pseudoalteromonas ruthenica</name>
    <dbReference type="NCBI Taxonomy" id="151081"/>
    <lineage>
        <taxon>Bacteria</taxon>
        <taxon>Pseudomonadati</taxon>
        <taxon>Pseudomonadota</taxon>
        <taxon>Gammaproteobacteria</taxon>
        <taxon>Alteromonadales</taxon>
        <taxon>Pseudoalteromonadaceae</taxon>
        <taxon>Pseudoalteromonas</taxon>
    </lineage>
</organism>
<dbReference type="OrthoDB" id="236568at2"/>
<dbReference type="InterPro" id="IPR011006">
    <property type="entry name" value="CheY-like_superfamily"/>
</dbReference>
<dbReference type="GO" id="GO:0003677">
    <property type="term" value="F:DNA binding"/>
    <property type="evidence" value="ECO:0007669"/>
    <property type="project" value="InterPro"/>
</dbReference>
<evidence type="ECO:0000259" key="3">
    <source>
        <dbReference type="PROSITE" id="PS50110"/>
    </source>
</evidence>
<keyword evidence="1" id="KW-0902">Two-component regulatory system</keyword>
<feature type="modified residue" description="4-aspartylphosphate" evidence="2">
    <location>
        <position position="53"/>
    </location>
</feature>
<comment type="caution">
    <text evidence="5">The sequence shown here is derived from an EMBL/GenBank/DDBJ whole genome shotgun (WGS) entry which is preliminary data.</text>
</comment>
<dbReference type="AlphaFoldDB" id="A0A0F4Q0I7"/>
<dbReference type="PROSITE" id="PS50110">
    <property type="entry name" value="RESPONSE_REGULATORY"/>
    <property type="match status" value="1"/>
</dbReference>
<dbReference type="PROSITE" id="PS50930">
    <property type="entry name" value="HTH_LYTTR"/>
    <property type="match status" value="1"/>
</dbReference>
<dbReference type="RefSeq" id="WP_045978211.1">
    <property type="nucleotide sequence ID" value="NZ_JXXY01000001.1"/>
</dbReference>
<dbReference type="Pfam" id="PF04397">
    <property type="entry name" value="LytTR"/>
    <property type="match status" value="1"/>
</dbReference>
<name>A0A0F4Q0I7_9GAMM</name>
<dbReference type="SMART" id="SM00850">
    <property type="entry name" value="LytTR"/>
    <property type="match status" value="1"/>
</dbReference>
<sequence length="238" mass="26544">MKVLIVDDEPLAQARVARLLGTYGHIHIAGYASSGAEALELAAKTQPDVVFIDVEMPQMNGLEAAQQLSEQSLPPAIVFVTAHPNHALDAFKVMPTAYLLKPLEAAELDKVINKLGQQNRAQVNHKQRQQLSYKLGNQLKTLSLDEVLYVARDGKYTQAVCESAQVLLDTSLKELEQQFPTTLLRVHRNTLVNRNKVTSLTQSQRQYQIFLQGCEQPLPVSRREVSKVKDLLYGDSSQ</sequence>
<dbReference type="SMART" id="SM00448">
    <property type="entry name" value="REC"/>
    <property type="match status" value="1"/>
</dbReference>
<dbReference type="Proteomes" id="UP000033664">
    <property type="component" value="Unassembled WGS sequence"/>
</dbReference>
<feature type="domain" description="Response regulatory" evidence="3">
    <location>
        <begin position="2"/>
        <end position="116"/>
    </location>
</feature>
<dbReference type="GO" id="GO:0000156">
    <property type="term" value="F:phosphorelay response regulator activity"/>
    <property type="evidence" value="ECO:0007669"/>
    <property type="project" value="InterPro"/>
</dbReference>
<dbReference type="EMBL" id="JXXZ01000004">
    <property type="protein sequence ID" value="KJZ01072.1"/>
    <property type="molecule type" value="Genomic_DNA"/>
</dbReference>
<evidence type="ECO:0000256" key="2">
    <source>
        <dbReference type="PROSITE-ProRule" id="PRU00169"/>
    </source>
</evidence>
<keyword evidence="6" id="KW-1185">Reference proteome</keyword>
<evidence type="ECO:0000313" key="6">
    <source>
        <dbReference type="Proteomes" id="UP000033664"/>
    </source>
</evidence>
<gene>
    <name evidence="5" type="ORF">TW72_04250</name>
</gene>
<dbReference type="InterPro" id="IPR046947">
    <property type="entry name" value="LytR-like"/>
</dbReference>
<evidence type="ECO:0000313" key="5">
    <source>
        <dbReference type="EMBL" id="KJZ01072.1"/>
    </source>
</evidence>
<dbReference type="PANTHER" id="PTHR37299:SF1">
    <property type="entry name" value="STAGE 0 SPORULATION PROTEIN A HOMOLOG"/>
    <property type="match status" value="1"/>
</dbReference>
<dbReference type="GeneID" id="58227697"/>
<dbReference type="Gene3D" id="2.40.50.1020">
    <property type="entry name" value="LytTr DNA-binding domain"/>
    <property type="match status" value="1"/>
</dbReference>
<accession>A0A0F4Q0I7</accession>
<dbReference type="SUPFAM" id="SSF52172">
    <property type="entry name" value="CheY-like"/>
    <property type="match status" value="1"/>
</dbReference>
<dbReference type="InterPro" id="IPR007492">
    <property type="entry name" value="LytTR_DNA-bd_dom"/>
</dbReference>
<dbReference type="Gene3D" id="3.40.50.2300">
    <property type="match status" value="1"/>
</dbReference>
<proteinExistence type="predicted"/>
<dbReference type="eggNOG" id="COG3279">
    <property type="taxonomic scope" value="Bacteria"/>
</dbReference>
<protein>
    <recommendedName>
        <fullName evidence="7">DNA-binding response regulator</fullName>
    </recommendedName>
</protein>
<dbReference type="Pfam" id="PF00072">
    <property type="entry name" value="Response_reg"/>
    <property type="match status" value="1"/>
</dbReference>
<feature type="domain" description="HTH LytTR-type" evidence="4">
    <location>
        <begin position="131"/>
        <end position="234"/>
    </location>
</feature>
<evidence type="ECO:0008006" key="7">
    <source>
        <dbReference type="Google" id="ProtNLM"/>
    </source>
</evidence>
<keyword evidence="2" id="KW-0597">Phosphoprotein</keyword>
<dbReference type="PATRIC" id="fig|151081.8.peg.270"/>
<dbReference type="PANTHER" id="PTHR37299">
    <property type="entry name" value="TRANSCRIPTIONAL REGULATOR-RELATED"/>
    <property type="match status" value="1"/>
</dbReference>
<dbReference type="InterPro" id="IPR001789">
    <property type="entry name" value="Sig_transdc_resp-reg_receiver"/>
</dbReference>
<reference evidence="5 6" key="1">
    <citation type="journal article" date="2015" name="BMC Genomics">
        <title>Genome mining reveals unlocked bioactive potential of marine Gram-negative bacteria.</title>
        <authorList>
            <person name="Machado H."/>
            <person name="Sonnenschein E.C."/>
            <person name="Melchiorsen J."/>
            <person name="Gram L."/>
        </authorList>
    </citation>
    <scope>NUCLEOTIDE SEQUENCE [LARGE SCALE GENOMIC DNA]</scope>
    <source>
        <strain evidence="5 6">S3137</strain>
    </source>
</reference>
<evidence type="ECO:0000259" key="4">
    <source>
        <dbReference type="PROSITE" id="PS50930"/>
    </source>
</evidence>